<reference evidence="2 3" key="1">
    <citation type="submission" date="2022-03" db="EMBL/GenBank/DDBJ databases">
        <authorList>
            <person name="Koch H."/>
        </authorList>
    </citation>
    <scope>NUCLEOTIDE SEQUENCE [LARGE SCALE GENOMIC DNA]</scope>
    <source>
        <strain evidence="2 3">G1</strain>
    </source>
</reference>
<evidence type="ECO:0000256" key="1">
    <source>
        <dbReference type="SAM" id="SignalP"/>
    </source>
</evidence>
<evidence type="ECO:0000313" key="3">
    <source>
        <dbReference type="Proteomes" id="UP001295463"/>
    </source>
</evidence>
<proteinExistence type="predicted"/>
<organism evidence="2 3">
    <name type="scientific">Trichlorobacter ammonificans</name>
    <dbReference type="NCBI Taxonomy" id="2916410"/>
    <lineage>
        <taxon>Bacteria</taxon>
        <taxon>Pseudomonadati</taxon>
        <taxon>Thermodesulfobacteriota</taxon>
        <taxon>Desulfuromonadia</taxon>
        <taxon>Geobacterales</taxon>
        <taxon>Geobacteraceae</taxon>
        <taxon>Trichlorobacter</taxon>
    </lineage>
</organism>
<protein>
    <submittedName>
        <fullName evidence="2">Uncharacterized protein</fullName>
    </submittedName>
</protein>
<dbReference type="RefSeq" id="WP_305731931.1">
    <property type="nucleotide sequence ID" value="NZ_OW150024.1"/>
</dbReference>
<evidence type="ECO:0000313" key="2">
    <source>
        <dbReference type="EMBL" id="CAH2031089.1"/>
    </source>
</evidence>
<feature type="signal peptide" evidence="1">
    <location>
        <begin position="1"/>
        <end position="21"/>
    </location>
</feature>
<feature type="chain" id="PRO_5047045265" evidence="1">
    <location>
        <begin position="22"/>
        <end position="134"/>
    </location>
</feature>
<gene>
    <name evidence="2" type="ORF">GEAMG1_1259</name>
</gene>
<keyword evidence="1" id="KW-0732">Signal</keyword>
<dbReference type="Proteomes" id="UP001295463">
    <property type="component" value="Chromosome"/>
</dbReference>
<dbReference type="EMBL" id="OW150024">
    <property type="protein sequence ID" value="CAH2031089.1"/>
    <property type="molecule type" value="Genomic_DNA"/>
</dbReference>
<accession>A0ABM9D9N2</accession>
<keyword evidence="3" id="KW-1185">Reference proteome</keyword>
<name>A0ABM9D9N2_9BACT</name>
<sequence>MKKVFALACAATVLAATVAFAVKEPTSTKGVGTFGTGYMRPDDSGQVTFNATGVGADVKFNAKLSANVFISLQSDAAGASYLVATVHGSGNKYYATSSGDSRIFMKEVADLAADPAAPPTIGATIDWSGWTAVK</sequence>